<dbReference type="AlphaFoldDB" id="A0A4Q2AYE9"/>
<dbReference type="EMBL" id="QZFR01000003">
    <property type="protein sequence ID" value="RXV75479.1"/>
    <property type="molecule type" value="Genomic_DNA"/>
</dbReference>
<name>A0A4Q2AYE9_9LACO</name>
<keyword evidence="1" id="KW-0472">Membrane</keyword>
<keyword evidence="1" id="KW-1133">Transmembrane helix</keyword>
<organism evidence="2 3">
    <name type="scientific">Ligilactobacillus murinus</name>
    <dbReference type="NCBI Taxonomy" id="1622"/>
    <lineage>
        <taxon>Bacteria</taxon>
        <taxon>Bacillati</taxon>
        <taxon>Bacillota</taxon>
        <taxon>Bacilli</taxon>
        <taxon>Lactobacillales</taxon>
        <taxon>Lactobacillaceae</taxon>
        <taxon>Ligilactobacillus</taxon>
    </lineage>
</organism>
<gene>
    <name evidence="2" type="ORF">D6C19_01045</name>
</gene>
<reference evidence="2 3" key="1">
    <citation type="submission" date="2018-09" db="EMBL/GenBank/DDBJ databases">
        <title>Murine metabolic-syndrome-specific gut microbial biobank.</title>
        <authorList>
            <person name="Liu C."/>
        </authorList>
    </citation>
    <scope>NUCLEOTIDE SEQUENCE [LARGE SCALE GENOMIC DNA]</scope>
    <source>
        <strain evidence="2 3">C-30</strain>
    </source>
</reference>
<evidence type="ECO:0000313" key="2">
    <source>
        <dbReference type="EMBL" id="RXV75479.1"/>
    </source>
</evidence>
<dbReference type="Pfam" id="PF06161">
    <property type="entry name" value="DUF975"/>
    <property type="match status" value="1"/>
</dbReference>
<evidence type="ECO:0000256" key="1">
    <source>
        <dbReference type="SAM" id="Phobius"/>
    </source>
</evidence>
<dbReference type="OrthoDB" id="9784844at2"/>
<dbReference type="RefSeq" id="WP_089135666.1">
    <property type="nucleotide sequence ID" value="NZ_AP025728.1"/>
</dbReference>
<keyword evidence="1" id="KW-0812">Transmembrane</keyword>
<dbReference type="PANTHER" id="PTHR40076">
    <property type="entry name" value="MEMBRANE PROTEIN-RELATED"/>
    <property type="match status" value="1"/>
</dbReference>
<proteinExistence type="predicted"/>
<evidence type="ECO:0000313" key="3">
    <source>
        <dbReference type="Proteomes" id="UP000289316"/>
    </source>
</evidence>
<feature type="transmembrane region" description="Helical" evidence="1">
    <location>
        <begin position="200"/>
        <end position="221"/>
    </location>
</feature>
<accession>A0A4Q2AYE9</accession>
<feature type="transmembrane region" description="Helical" evidence="1">
    <location>
        <begin position="120"/>
        <end position="148"/>
    </location>
</feature>
<comment type="caution">
    <text evidence="2">The sequence shown here is derived from an EMBL/GenBank/DDBJ whole genome shotgun (WGS) entry which is preliminary data.</text>
</comment>
<dbReference type="InterPro" id="IPR010380">
    <property type="entry name" value="DUF975"/>
</dbReference>
<feature type="transmembrane region" description="Helical" evidence="1">
    <location>
        <begin position="21"/>
        <end position="51"/>
    </location>
</feature>
<dbReference type="Proteomes" id="UP000289316">
    <property type="component" value="Unassembled WGS sequence"/>
</dbReference>
<dbReference type="PANTHER" id="PTHR40076:SF1">
    <property type="entry name" value="MEMBRANE PROTEIN"/>
    <property type="match status" value="1"/>
</dbReference>
<protein>
    <submittedName>
        <fullName evidence="2">DUF975 family protein</fullName>
    </submittedName>
</protein>
<feature type="transmembrane region" description="Helical" evidence="1">
    <location>
        <begin position="78"/>
        <end position="99"/>
    </location>
</feature>
<sequence length="242" mass="27501">MKTRGELKAEARELLAGNWGRAILLNIIPILGTVFIGVIVAFLVALIVFLINNGVFSGGETTINETVNSSASNSGRSFISGLIGTLITTGIAYTTLDWLRTKNNDFSPVRGMFSIFSRKYFVPVLVLYILQAIFTFFWSLLFVIPGLIKTYSYSQTYYIYKDVNEDNDNNSLNYLDYITLSRELMNGHKFEMFVLQLSFIGWWLLVLVSFGIAAIWVYPYYQTTMSAYYKNLAGDKFINYRG</sequence>